<dbReference type="FunFam" id="3.40.50.300:FF:000006">
    <property type="entry name" value="DNA-binding transcriptional regulator NtrC"/>
    <property type="match status" value="1"/>
</dbReference>
<dbReference type="Gene3D" id="1.10.8.60">
    <property type="match status" value="1"/>
</dbReference>
<dbReference type="PANTHER" id="PTHR32071:SF117">
    <property type="entry name" value="PTS-DEPENDENT DIHYDROXYACETONE KINASE OPERON REGULATORY PROTEIN-RELATED"/>
    <property type="match status" value="1"/>
</dbReference>
<evidence type="ECO:0000313" key="9">
    <source>
        <dbReference type="EMBL" id="AGF77568.1"/>
    </source>
</evidence>
<dbReference type="SUPFAM" id="SSF52540">
    <property type="entry name" value="P-loop containing nucleoside triphosphate hydrolases"/>
    <property type="match status" value="1"/>
</dbReference>
<proteinExistence type="predicted"/>
<evidence type="ECO:0000256" key="3">
    <source>
        <dbReference type="ARBA" id="ARBA00023125"/>
    </source>
</evidence>
<dbReference type="PROSITE" id="PS50112">
    <property type="entry name" value="PAS"/>
    <property type="match status" value="2"/>
</dbReference>
<dbReference type="InterPro" id="IPR000700">
    <property type="entry name" value="PAS-assoc_C"/>
</dbReference>
<dbReference type="SMART" id="SM00091">
    <property type="entry name" value="PAS"/>
    <property type="match status" value="2"/>
</dbReference>
<gene>
    <name evidence="9" type="ordered locus">UWK_00994</name>
</gene>
<dbReference type="Pfam" id="PF13426">
    <property type="entry name" value="PAS_9"/>
    <property type="match status" value="1"/>
</dbReference>
<dbReference type="AlphaFoldDB" id="M1P260"/>
<dbReference type="OrthoDB" id="236556at2"/>
<feature type="domain" description="PAS" evidence="7">
    <location>
        <begin position="201"/>
        <end position="249"/>
    </location>
</feature>
<feature type="region of interest" description="Disordered" evidence="5">
    <location>
        <begin position="1"/>
        <end position="24"/>
    </location>
</feature>
<keyword evidence="10" id="KW-1185">Reference proteome</keyword>
<keyword evidence="2" id="KW-0067">ATP-binding</keyword>
<dbReference type="PROSITE" id="PS50045">
    <property type="entry name" value="SIGMA54_INTERACT_4"/>
    <property type="match status" value="1"/>
</dbReference>
<keyword evidence="3" id="KW-0238">DNA-binding</keyword>
<dbReference type="PROSITE" id="PS50113">
    <property type="entry name" value="PAC"/>
    <property type="match status" value="1"/>
</dbReference>
<dbReference type="HOGENOM" id="CLU_000445_8_1_7"/>
<dbReference type="PATRIC" id="fig|1167006.5.peg.1115"/>
<dbReference type="CDD" id="cd00009">
    <property type="entry name" value="AAA"/>
    <property type="match status" value="1"/>
</dbReference>
<evidence type="ECO:0000259" key="6">
    <source>
        <dbReference type="PROSITE" id="PS50045"/>
    </source>
</evidence>
<dbReference type="InterPro" id="IPR025662">
    <property type="entry name" value="Sigma_54_int_dom_ATP-bd_1"/>
</dbReference>
<dbReference type="InterPro" id="IPR013767">
    <property type="entry name" value="PAS_fold"/>
</dbReference>
<dbReference type="GO" id="GO:0006355">
    <property type="term" value="P:regulation of DNA-templated transcription"/>
    <property type="evidence" value="ECO:0007669"/>
    <property type="project" value="InterPro"/>
</dbReference>
<feature type="domain" description="Sigma-54 factor interaction" evidence="6">
    <location>
        <begin position="396"/>
        <end position="625"/>
    </location>
</feature>
<feature type="compositionally biased region" description="Basic and acidic residues" evidence="5">
    <location>
        <begin position="1"/>
        <end position="11"/>
    </location>
</feature>
<dbReference type="GO" id="GO:0003677">
    <property type="term" value="F:DNA binding"/>
    <property type="evidence" value="ECO:0007669"/>
    <property type="project" value="UniProtKB-KW"/>
</dbReference>
<feature type="coiled-coil region" evidence="4">
    <location>
        <begin position="341"/>
        <end position="375"/>
    </location>
</feature>
<dbReference type="NCBIfam" id="TIGR00229">
    <property type="entry name" value="sensory_box"/>
    <property type="match status" value="2"/>
</dbReference>
<dbReference type="eggNOG" id="COG3829">
    <property type="taxonomic scope" value="Bacteria"/>
</dbReference>
<evidence type="ECO:0000256" key="4">
    <source>
        <dbReference type="SAM" id="Coils"/>
    </source>
</evidence>
<keyword evidence="4" id="KW-0175">Coiled coil</keyword>
<dbReference type="GO" id="GO:0005524">
    <property type="term" value="F:ATP binding"/>
    <property type="evidence" value="ECO:0007669"/>
    <property type="project" value="UniProtKB-KW"/>
</dbReference>
<dbReference type="SUPFAM" id="SSF46689">
    <property type="entry name" value="Homeodomain-like"/>
    <property type="match status" value="1"/>
</dbReference>
<reference evidence="10" key="1">
    <citation type="journal article" date="2013" name="Stand. Genomic Sci.">
        <title>Complete genome sequence of Desulfocapsa sulfexigens, a marine deltaproteobacterium specialized in disproportionating inorganic sulfur compounds.</title>
        <authorList>
            <person name="Finster K.W."/>
            <person name="Kjeldsen K.U."/>
            <person name="Kube M."/>
            <person name="Reinhardt R."/>
            <person name="Mussmann M."/>
            <person name="Amann R."/>
            <person name="Schreiber L."/>
        </authorList>
    </citation>
    <scope>NUCLEOTIDE SEQUENCE [LARGE SCALE GENOMIC DNA]</scope>
    <source>
        <strain evidence="10">DSM 10523 / SB164P1</strain>
    </source>
</reference>
<evidence type="ECO:0000259" key="7">
    <source>
        <dbReference type="PROSITE" id="PS50112"/>
    </source>
</evidence>
<dbReference type="InterPro" id="IPR000014">
    <property type="entry name" value="PAS"/>
</dbReference>
<dbReference type="InterPro" id="IPR002078">
    <property type="entry name" value="Sigma_54_int"/>
</dbReference>
<dbReference type="Gene3D" id="3.40.50.300">
    <property type="entry name" value="P-loop containing nucleotide triphosphate hydrolases"/>
    <property type="match status" value="1"/>
</dbReference>
<dbReference type="Pfam" id="PF00989">
    <property type="entry name" value="PAS"/>
    <property type="match status" value="1"/>
</dbReference>
<accession>M1P260</accession>
<evidence type="ECO:0000256" key="2">
    <source>
        <dbReference type="ARBA" id="ARBA00022840"/>
    </source>
</evidence>
<dbReference type="Pfam" id="PF00158">
    <property type="entry name" value="Sigma54_activat"/>
    <property type="match status" value="1"/>
</dbReference>
<dbReference type="STRING" id="1167006.UWK_00994"/>
<feature type="domain" description="PAC" evidence="8">
    <location>
        <begin position="147"/>
        <end position="200"/>
    </location>
</feature>
<dbReference type="CDD" id="cd00130">
    <property type="entry name" value="PAS"/>
    <property type="match status" value="2"/>
</dbReference>
<dbReference type="SMART" id="SM00382">
    <property type="entry name" value="AAA"/>
    <property type="match status" value="1"/>
</dbReference>
<dbReference type="Pfam" id="PF25601">
    <property type="entry name" value="AAA_lid_14"/>
    <property type="match status" value="1"/>
</dbReference>
<organism evidence="9 10">
    <name type="scientific">Desulfocapsa sulfexigens (strain DSM 10523 / SB164P1)</name>
    <dbReference type="NCBI Taxonomy" id="1167006"/>
    <lineage>
        <taxon>Bacteria</taxon>
        <taxon>Pseudomonadati</taxon>
        <taxon>Thermodesulfobacteriota</taxon>
        <taxon>Desulfobulbia</taxon>
        <taxon>Desulfobulbales</taxon>
        <taxon>Desulfocapsaceae</taxon>
        <taxon>Desulfocapsa</taxon>
    </lineage>
</organism>
<dbReference type="SUPFAM" id="SSF55785">
    <property type="entry name" value="PYP-like sensor domain (PAS domain)"/>
    <property type="match status" value="2"/>
</dbReference>
<evidence type="ECO:0000256" key="5">
    <source>
        <dbReference type="SAM" id="MobiDB-lite"/>
    </source>
</evidence>
<evidence type="ECO:0000313" key="10">
    <source>
        <dbReference type="Proteomes" id="UP000011721"/>
    </source>
</evidence>
<dbReference type="Gene3D" id="3.30.450.20">
    <property type="entry name" value="PAS domain"/>
    <property type="match status" value="2"/>
</dbReference>
<evidence type="ECO:0000256" key="1">
    <source>
        <dbReference type="ARBA" id="ARBA00022741"/>
    </source>
</evidence>
<protein>
    <submittedName>
        <fullName evidence="9">PAS domain S-box</fullName>
    </submittedName>
</protein>
<dbReference type="KEGG" id="dsf:UWK_00994"/>
<dbReference type="InterPro" id="IPR003593">
    <property type="entry name" value="AAA+_ATPase"/>
</dbReference>
<name>M1P260_DESSD</name>
<dbReference type="Gene3D" id="1.10.10.60">
    <property type="entry name" value="Homeodomain-like"/>
    <property type="match status" value="1"/>
</dbReference>
<dbReference type="PANTHER" id="PTHR32071">
    <property type="entry name" value="TRANSCRIPTIONAL REGULATORY PROTEIN"/>
    <property type="match status" value="1"/>
</dbReference>
<dbReference type="PROSITE" id="PS00675">
    <property type="entry name" value="SIGMA54_INTERACT_1"/>
    <property type="match status" value="1"/>
</dbReference>
<feature type="coiled-coil region" evidence="4">
    <location>
        <begin position="50"/>
        <end position="77"/>
    </location>
</feature>
<dbReference type="EMBL" id="CP003985">
    <property type="protein sequence ID" value="AGF77568.1"/>
    <property type="molecule type" value="Genomic_DNA"/>
</dbReference>
<dbReference type="InterPro" id="IPR027417">
    <property type="entry name" value="P-loop_NTPase"/>
</dbReference>
<feature type="domain" description="PAS" evidence="7">
    <location>
        <begin position="74"/>
        <end position="144"/>
    </location>
</feature>
<dbReference type="Proteomes" id="UP000011721">
    <property type="component" value="Chromosome"/>
</dbReference>
<dbReference type="InterPro" id="IPR058031">
    <property type="entry name" value="AAA_lid_NorR"/>
</dbReference>
<dbReference type="InterPro" id="IPR035965">
    <property type="entry name" value="PAS-like_dom_sf"/>
</dbReference>
<evidence type="ECO:0000259" key="8">
    <source>
        <dbReference type="PROSITE" id="PS50113"/>
    </source>
</evidence>
<keyword evidence="1" id="KW-0547">Nucleotide-binding</keyword>
<sequence>MIEGMKSDKRKAQTSIESSKRKKAIKPGDKCVADKLNFIPDDYQEVIHDLRVHQTELAAQNEELRKMQHELEESHTQYVDLYDQAPVGYFTLDRKGNILAVNRIGSRQLGGGRDALLKRPFSSFMSQDDSDLFYLHLKKVFAASSKQTCSLTLLQENGTPFYAQLDSIPSSIGFGGEHSICRTTVTDISERRELEEALQASETRYRSLFEAAREGILILDAKTSEITDVNPFLTEILGYSAEEVLGKKLWDIGCLHDTAASKKVFSELQRKGYVRYDNLPLETKNGREIAVECISSIYLVNNTKVIQCNIRDVTDQNLLAVSSPVAGDETERRRAERRTQAHGLTEQYEQAIKENKQVKASLLQALAEIKALKDRLVIKNIYIHKVREKRSQFDYIIGQSDGLKYVLYRAEQVAPTDATVLILGETGTGKELIATAIHHLSSRRDRPLITVNCAALPANLLESELFGREKGAYTGADTRQVGRFESADGSTLCLDEIGELPLEMQAKLLRVIQHGQFERLGSSKTIKVDVRVVATTNRNLVDEIAGGRFRKDLYYRLNVFPITVPPLRKRVEDIVPMVHAFVQRYARKMGKQITSIPKETMQALQDYQWPGNVRELESIIERAVILCPGPGFQLADNLNPSPPLDSFLGGTVKEMERKLILGTLVEKGWQIEGKEGAAKILGLHPSTLRARMHKLGIVRGDVSSQSNSG</sequence>
<dbReference type="InterPro" id="IPR009057">
    <property type="entry name" value="Homeodomain-like_sf"/>
</dbReference>